<keyword evidence="6" id="KW-1185">Reference proteome</keyword>
<reference evidence="5 6" key="1">
    <citation type="submission" date="2013-07" db="EMBL/GenBank/DDBJ databases">
        <title>Comparative Genomic and Metabolomic Analysis of Twelve Strains of Pseudoalteromonas luteoviolacea.</title>
        <authorList>
            <person name="Vynne N.G."/>
            <person name="Mansson M."/>
            <person name="Gram L."/>
        </authorList>
    </citation>
    <scope>NUCLEOTIDE SEQUENCE [LARGE SCALE GENOMIC DNA]</scope>
    <source>
        <strain evidence="5 6">DSM 6061</strain>
    </source>
</reference>
<dbReference type="InterPro" id="IPR044946">
    <property type="entry name" value="Restrct_endonuc_typeI_TRD_sf"/>
</dbReference>
<gene>
    <name evidence="5" type="ORF">N475_01250</name>
</gene>
<protein>
    <recommendedName>
        <fullName evidence="4">Type I restriction modification DNA specificity domain-containing protein</fullName>
    </recommendedName>
</protein>
<dbReference type="InterPro" id="IPR052021">
    <property type="entry name" value="Type-I_RS_S_subunit"/>
</dbReference>
<name>A0A166XY87_9GAMM</name>
<evidence type="ECO:0000259" key="4">
    <source>
        <dbReference type="Pfam" id="PF01420"/>
    </source>
</evidence>
<dbReference type="PATRIC" id="fig|1365250.3.peg.1401"/>
<accession>A0A166XY87</accession>
<feature type="domain" description="Type I restriction modification DNA specificity" evidence="4">
    <location>
        <begin position="275"/>
        <end position="440"/>
    </location>
</feature>
<dbReference type="Gene3D" id="3.90.220.20">
    <property type="entry name" value="DNA methylase specificity domains"/>
    <property type="match status" value="2"/>
</dbReference>
<sequence length="480" mass="53575">MVSNWPVLQLGELVKIKGGKRLPKGSALQSHKSEHPYIRVRDMGTRYIPKDMLEYVPNEVFPSIKNYIVEENDVIISIVGTIGLISIIDKSLHLASQTENCAKLSGLDNSDAHYLYYYLNSYVGQQQIKEATVGAVQAKLPLYGLNSLSVIWPERHIRENIVHNLITLDDKIELNRQTNQTLEQMAQALFKSWFVDFDPVFDNALASGVGVNDFPEALQKKAQARFEQRQLFDSAVPSANSKADIKPLPADILNLFPSEFEQTDEPSIGINGWIPKGWIVSQLSEVTTELRRGISPKYTEEGGIQVINQKCIRNHEINFLLCRRNNPELRKVAGRELLIGDVLVNSTGVGTLGRVAQVHNLPEPTVVDSHVTVVRPNIDKIMTYTFGQLMLANERRIEALGEGSTGQTELSRKILSEQKVLLPPVSIATKIEGTFKSYADKQVSNRAQISCLEKLRDTLLPKLISGELQLPQESAKTGTT</sequence>
<dbReference type="InterPro" id="IPR000055">
    <property type="entry name" value="Restrct_endonuc_typeI_TRD"/>
</dbReference>
<evidence type="ECO:0000313" key="5">
    <source>
        <dbReference type="EMBL" id="KZN41036.1"/>
    </source>
</evidence>
<keyword evidence="3" id="KW-0238">DNA-binding</keyword>
<dbReference type="PANTHER" id="PTHR30408:SF13">
    <property type="entry name" value="TYPE I RESTRICTION ENZYME HINDI SPECIFICITY SUBUNIT"/>
    <property type="match status" value="1"/>
</dbReference>
<evidence type="ECO:0000313" key="6">
    <source>
        <dbReference type="Proteomes" id="UP000076643"/>
    </source>
</evidence>
<dbReference type="RefSeq" id="WP_063364912.1">
    <property type="nucleotide sequence ID" value="NZ_AQHB01000023.1"/>
</dbReference>
<evidence type="ECO:0000256" key="3">
    <source>
        <dbReference type="ARBA" id="ARBA00023125"/>
    </source>
</evidence>
<evidence type="ECO:0000256" key="2">
    <source>
        <dbReference type="ARBA" id="ARBA00022747"/>
    </source>
</evidence>
<dbReference type="GO" id="GO:0003677">
    <property type="term" value="F:DNA binding"/>
    <property type="evidence" value="ECO:0007669"/>
    <property type="project" value="UniProtKB-KW"/>
</dbReference>
<proteinExistence type="inferred from homology"/>
<dbReference type="SUPFAM" id="SSF116734">
    <property type="entry name" value="DNA methylase specificity domain"/>
    <property type="match status" value="2"/>
</dbReference>
<dbReference type="GO" id="GO:0009307">
    <property type="term" value="P:DNA restriction-modification system"/>
    <property type="evidence" value="ECO:0007669"/>
    <property type="project" value="UniProtKB-KW"/>
</dbReference>
<dbReference type="AlphaFoldDB" id="A0A166XY87"/>
<dbReference type="EMBL" id="AUYB01000092">
    <property type="protein sequence ID" value="KZN41036.1"/>
    <property type="molecule type" value="Genomic_DNA"/>
</dbReference>
<evidence type="ECO:0000256" key="1">
    <source>
        <dbReference type="ARBA" id="ARBA00010923"/>
    </source>
</evidence>
<dbReference type="CDD" id="cd17256">
    <property type="entry name" value="RMtype1_S_EcoJA65PI-TRD1-CR1_like"/>
    <property type="match status" value="1"/>
</dbReference>
<comment type="caution">
    <text evidence="5">The sequence shown here is derived from an EMBL/GenBank/DDBJ whole genome shotgun (WGS) entry which is preliminary data.</text>
</comment>
<dbReference type="Proteomes" id="UP000076643">
    <property type="component" value="Unassembled WGS sequence"/>
</dbReference>
<comment type="similarity">
    <text evidence="1">Belongs to the type-I restriction system S methylase family.</text>
</comment>
<keyword evidence="2" id="KW-0680">Restriction system</keyword>
<organism evidence="5 6">
    <name type="scientific">Pseudoalteromonas luteoviolacea DSM 6061</name>
    <dbReference type="NCBI Taxonomy" id="1365250"/>
    <lineage>
        <taxon>Bacteria</taxon>
        <taxon>Pseudomonadati</taxon>
        <taxon>Pseudomonadota</taxon>
        <taxon>Gammaproteobacteria</taxon>
        <taxon>Alteromonadales</taxon>
        <taxon>Pseudoalteromonadaceae</taxon>
        <taxon>Pseudoalteromonas</taxon>
    </lineage>
</organism>
<dbReference type="PANTHER" id="PTHR30408">
    <property type="entry name" value="TYPE-1 RESTRICTION ENZYME ECOKI SPECIFICITY PROTEIN"/>
    <property type="match status" value="1"/>
</dbReference>
<dbReference type="Pfam" id="PF01420">
    <property type="entry name" value="Methylase_S"/>
    <property type="match status" value="2"/>
</dbReference>
<feature type="domain" description="Type I restriction modification DNA specificity" evidence="4">
    <location>
        <begin position="3"/>
        <end position="184"/>
    </location>
</feature>